<feature type="region of interest" description="Disordered" evidence="12">
    <location>
        <begin position="147"/>
        <end position="171"/>
    </location>
</feature>
<comment type="subcellular location">
    <subcellularLocation>
        <location evidence="1">Nucleus</location>
    </subcellularLocation>
</comment>
<evidence type="ECO:0000313" key="15">
    <source>
        <dbReference type="Proteomes" id="UP000053958"/>
    </source>
</evidence>
<dbReference type="InterPro" id="IPR022577">
    <property type="entry name" value="TBCD_C"/>
</dbReference>
<feature type="region of interest" description="Disordered" evidence="12">
    <location>
        <begin position="1710"/>
        <end position="1731"/>
    </location>
</feature>
<comment type="similarity">
    <text evidence="2">Belongs to the RRM U1 A/B'' family.</text>
</comment>
<dbReference type="SUPFAM" id="SSF54928">
    <property type="entry name" value="RNA-binding domain, RBD"/>
    <property type="match status" value="1"/>
</dbReference>
<evidence type="ECO:0000256" key="11">
    <source>
        <dbReference type="PROSITE-ProRule" id="PRU00176"/>
    </source>
</evidence>
<dbReference type="GO" id="GO:0048487">
    <property type="term" value="F:beta-tubulin binding"/>
    <property type="evidence" value="ECO:0007669"/>
    <property type="project" value="InterPro"/>
</dbReference>
<keyword evidence="10 14" id="KW-0687">Ribonucleoprotein</keyword>
<evidence type="ECO:0000256" key="2">
    <source>
        <dbReference type="ARBA" id="ARBA00007243"/>
    </source>
</evidence>
<dbReference type="FunFam" id="3.30.70.330:FF:000029">
    <property type="entry name" value="U2 small nuclear ribonucleoprotein B"/>
    <property type="match status" value="1"/>
</dbReference>
<feature type="region of interest" description="Disordered" evidence="12">
    <location>
        <begin position="24"/>
        <end position="57"/>
    </location>
</feature>
<comment type="caution">
    <text evidence="14">The sequence shown here is derived from an EMBL/GenBank/DDBJ whole genome shotgun (WGS) entry which is preliminary data.</text>
</comment>
<dbReference type="Gene3D" id="1.25.10.10">
    <property type="entry name" value="Leucine-rich Repeat Variant"/>
    <property type="match status" value="1"/>
</dbReference>
<evidence type="ECO:0000256" key="9">
    <source>
        <dbReference type="ARBA" id="ARBA00023242"/>
    </source>
</evidence>
<dbReference type="GO" id="GO:0005681">
    <property type="term" value="C:spliceosomal complex"/>
    <property type="evidence" value="ECO:0007669"/>
    <property type="project" value="UniProtKB-KW"/>
</dbReference>
<evidence type="ECO:0000256" key="7">
    <source>
        <dbReference type="ARBA" id="ARBA00023186"/>
    </source>
</evidence>
<dbReference type="GO" id="GO:0000226">
    <property type="term" value="P:microtubule cytoskeleton organization"/>
    <property type="evidence" value="ECO:0007669"/>
    <property type="project" value="TreeGrafter"/>
</dbReference>
<dbReference type="GO" id="GO:0005096">
    <property type="term" value="F:GTPase activator activity"/>
    <property type="evidence" value="ECO:0007669"/>
    <property type="project" value="InterPro"/>
</dbReference>
<dbReference type="GO" id="GO:0030532">
    <property type="term" value="C:small nuclear ribonucleoprotein complex"/>
    <property type="evidence" value="ECO:0007669"/>
    <property type="project" value="UniProtKB-ARBA"/>
</dbReference>
<dbReference type="FunFam" id="3.30.70.330:FF:000039">
    <property type="entry name" value="U1 small nuclear ribonucleoprotein A"/>
    <property type="match status" value="1"/>
</dbReference>
<evidence type="ECO:0000256" key="5">
    <source>
        <dbReference type="ARBA" id="ARBA00022737"/>
    </source>
</evidence>
<dbReference type="InterPro" id="IPR016024">
    <property type="entry name" value="ARM-type_fold"/>
</dbReference>
<evidence type="ECO:0000313" key="14">
    <source>
        <dbReference type="EMBL" id="KKA25296.1"/>
    </source>
</evidence>
<dbReference type="InterPro" id="IPR011989">
    <property type="entry name" value="ARM-like"/>
</dbReference>
<evidence type="ECO:0000256" key="4">
    <source>
        <dbReference type="ARBA" id="ARBA00022728"/>
    </source>
</evidence>
<dbReference type="CDD" id="cd12246">
    <property type="entry name" value="RRM1_U1A_like"/>
    <property type="match status" value="1"/>
</dbReference>
<dbReference type="InterPro" id="IPR035979">
    <property type="entry name" value="RBD_domain_sf"/>
</dbReference>
<keyword evidence="3" id="KW-0507">mRNA processing</keyword>
<keyword evidence="5" id="KW-0677">Repeat</keyword>
<protein>
    <submittedName>
        <fullName evidence="14">U2 small nuclear ribonucleoprotein B</fullName>
    </submittedName>
</protein>
<name>A0A0F4Z5D5_RASE3</name>
<accession>A0A0F4Z5D5</accession>
<sequence>MFAKIRQCLASLWPFERRQPQQAVQAHVFKRPPLPTQRGNQPRPSKRPFKRSLVTGPSPRNPLYWPISPIRGGFKRKVRVYTSLERLAAKGRRDRQLQIIIAANCSASAPFLSDPPTFKEAPVANGQVHLQESTYLALPFATDVPVDVERPRGEGSPQTRPLKRKRGTREYPECDDDNRVFKKIKFDVWISSPIRAHHVAGSAHAQTGQTVDGPRVIPAILYVAHMDAPDDRDIKLQRASGDLLKEFEEKLHPLLWKSRGQSGQAKGVVHRWAQSPKTNRLIELLERFQEWPQLLDPHLQNFLPPLVEAFLAYLIKYRDQYGSRRGHAPTLTTIYPLPRAICKILYTFCKVRGVKVISRFLNNEPKYLELMLRVFIEWDAVVADDQTDASSKVHVEPLIWEERYVMLMWLSHLLLAPFDLASIASDDIPIPYDNLAILKSVPPNTPRIAQAILSISLRYVITPAKEREAATTLLARLVLRPDMQRLGLLNILTDWAFSVMQPSSEAESPPAYTCIGVLSFLARLGVSGQVDDLAPLVVPMFDKILRIAQGESGVFETIRSSASARKMLIKILRTLTTLTLSIAERGDGRISDDKVSSILEESIDYFLVALADKDTPVRFAASKALAVVTLKLEPEMAAEVVEAVIGSLDENILYEKSDGTLVTAFEAQKLNMKSLKRNLSAVDAQRWQGLILTLSHLLFRRAPPPRQLPEILQSLVSGLDFEQRSSTGSSVGTGVRDGSCFGIWALARKYTTKELQAIDAAAVKLPTEQDEKSVLQMLAVELVCSACVDPAGNIRRGASAALQELIGRHPNTILEGIPLVQVVDYHAVARRSRAMIEVAKAAAALDRIYWSPLVNSLLFWRGIGSADAESRRMAATSLGELSLQESYRTINIVLQRLRLRLSNIPHNDVETRHGCLLAIAATVDAFIQHRETRSETHNDPDADAVSTEVSRLWDIFDSPFGPTKEDLTLQAGRPELTAEASSRLIASLSRAAESNKVQVPAQLLEKALDILLLCVFRGEDTAIEASSEAASNLLQILPSWKQEETIQGWFANIHASWKSATGRGQVSALGAVFHHLPVNSSGRNSIIEELLRCTTEEEVIEKRVSAVRCLATGVLPHIDVSDTIAGHFIRFLNDYTTDRRGDIGSFIRIEAIQAVEIILDRQHGMPRPAYVQDLIGCLCRLAVEKLDKVRFQAFAATAKVGTCTSDNPLVDHMANLSFCSQRRYEHFSQVSSVDYFYQLLELLQVEWLRVPLVQGLITSASAGTEGLIRASRSAMVEFIEKNMGDQKSVWTIRLIEDLATILEKNLADDRYAIPAMDIAGFLLDNCLPLAATGLETSLRKLFVLVQKAHYKSSNIPRLETAIRVYAALSRVESIRIDVLKKLTSMLLHPYPKIRTIVADCLFMETQSRTVKMEDWSAQPKQLKSAAEKLPLRNSILGHPIQFDISGISKVQTPPHRIPSQRLKHKTRYGAQQLPWQDQDDISSCVSHGTSSQSHVRNLEERMKIDEIKEALTTIFSEYGKIIDIVAKKNLKAKGQAFVVFDNVESAARAIEEINGFDLFGKPMVLDYAKTRSDATVLKDGGPEELEVHKRRRLAEKERKQAQEALEAQKKLKRPAGVGPGPAESGRPAKAARGAGLKPSNAAAAPVIPDEYLPPNKILFLRDLPDNIDSETLISVFGRFEGFREVRLVPGRKGIAFVEYENESGAISAKEATSGMPMGDSGRPIRVTYQRQ</sequence>
<keyword evidence="8" id="KW-0508">mRNA splicing</keyword>
<reference evidence="14 15" key="1">
    <citation type="submission" date="2015-04" db="EMBL/GenBank/DDBJ databases">
        <authorList>
            <person name="Heijne W.H."/>
            <person name="Fedorova N.D."/>
            <person name="Nierman W.C."/>
            <person name="Vollebregt A.W."/>
            <person name="Zhao Z."/>
            <person name="Wu L."/>
            <person name="Kumar M."/>
            <person name="Stam H."/>
            <person name="van den Berg M.A."/>
            <person name="Pel H.J."/>
        </authorList>
    </citation>
    <scope>NUCLEOTIDE SEQUENCE [LARGE SCALE GENOMIC DNA]</scope>
    <source>
        <strain evidence="14 15">CBS 393.64</strain>
    </source>
</reference>
<dbReference type="Pfam" id="PF12612">
    <property type="entry name" value="TFCD_C"/>
    <property type="match status" value="1"/>
</dbReference>
<evidence type="ECO:0000259" key="13">
    <source>
        <dbReference type="PROSITE" id="PS50102"/>
    </source>
</evidence>
<dbReference type="Gene3D" id="3.30.70.330">
    <property type="match status" value="2"/>
</dbReference>
<dbReference type="EMBL" id="LASV01000026">
    <property type="protein sequence ID" value="KKA25296.1"/>
    <property type="molecule type" value="Genomic_DNA"/>
</dbReference>
<feature type="compositionally biased region" description="Basic and acidic residues" evidence="12">
    <location>
        <begin position="1596"/>
        <end position="1609"/>
    </location>
</feature>
<dbReference type="InterPro" id="IPR033162">
    <property type="entry name" value="TBCD"/>
</dbReference>
<feature type="domain" description="RRM" evidence="13">
    <location>
        <begin position="1656"/>
        <end position="1731"/>
    </location>
</feature>
<evidence type="ECO:0000256" key="8">
    <source>
        <dbReference type="ARBA" id="ARBA00023187"/>
    </source>
</evidence>
<keyword evidence="7" id="KW-0143">Chaperone</keyword>
<feature type="region of interest" description="Disordered" evidence="12">
    <location>
        <begin position="1596"/>
        <end position="1641"/>
    </location>
</feature>
<dbReference type="Pfam" id="PF25767">
    <property type="entry name" value="ARM_TBCD_2nd"/>
    <property type="match status" value="2"/>
</dbReference>
<evidence type="ECO:0000256" key="6">
    <source>
        <dbReference type="ARBA" id="ARBA00022884"/>
    </source>
</evidence>
<dbReference type="OrthoDB" id="10253476at2759"/>
<keyword evidence="9" id="KW-0539">Nucleus</keyword>
<dbReference type="GO" id="GO:0003723">
    <property type="term" value="F:RNA binding"/>
    <property type="evidence" value="ECO:0007669"/>
    <property type="project" value="UniProtKB-UniRule"/>
</dbReference>
<dbReference type="InterPro" id="IPR058033">
    <property type="entry name" value="ARM_TBCD_2nd"/>
</dbReference>
<dbReference type="Proteomes" id="UP000053958">
    <property type="component" value="Unassembled WGS sequence"/>
</dbReference>
<dbReference type="PANTHER" id="PTHR12658">
    <property type="entry name" value="BETA-TUBULIN COFACTOR D"/>
    <property type="match status" value="1"/>
</dbReference>
<dbReference type="PROSITE" id="PS50102">
    <property type="entry name" value="RRM"/>
    <property type="match status" value="2"/>
</dbReference>
<keyword evidence="4" id="KW-0747">Spliceosome</keyword>
<dbReference type="SMART" id="SM00360">
    <property type="entry name" value="RRM"/>
    <property type="match status" value="2"/>
</dbReference>
<proteinExistence type="inferred from homology"/>
<dbReference type="GO" id="GO:0006397">
    <property type="term" value="P:mRNA processing"/>
    <property type="evidence" value="ECO:0007669"/>
    <property type="project" value="UniProtKB-KW"/>
</dbReference>
<dbReference type="Pfam" id="PF23579">
    <property type="entry name" value="ARM_TBCD"/>
    <property type="match status" value="1"/>
</dbReference>
<organism evidence="14 15">
    <name type="scientific">Rasamsonia emersonii (strain ATCC 16479 / CBS 393.64 / IMI 116815)</name>
    <dbReference type="NCBI Taxonomy" id="1408163"/>
    <lineage>
        <taxon>Eukaryota</taxon>
        <taxon>Fungi</taxon>
        <taxon>Dikarya</taxon>
        <taxon>Ascomycota</taxon>
        <taxon>Pezizomycotina</taxon>
        <taxon>Eurotiomycetes</taxon>
        <taxon>Eurotiomycetidae</taxon>
        <taxon>Eurotiales</taxon>
        <taxon>Trichocomaceae</taxon>
        <taxon>Rasamsonia</taxon>
    </lineage>
</organism>
<dbReference type="Pfam" id="PF00076">
    <property type="entry name" value="RRM_1"/>
    <property type="match status" value="2"/>
</dbReference>
<dbReference type="GO" id="GO:0007021">
    <property type="term" value="P:tubulin complex assembly"/>
    <property type="evidence" value="ECO:0007669"/>
    <property type="project" value="InterPro"/>
</dbReference>
<evidence type="ECO:0000256" key="1">
    <source>
        <dbReference type="ARBA" id="ARBA00004123"/>
    </source>
</evidence>
<keyword evidence="6 11" id="KW-0694">RNA-binding</keyword>
<evidence type="ECO:0000256" key="12">
    <source>
        <dbReference type="SAM" id="MobiDB-lite"/>
    </source>
</evidence>
<dbReference type="PANTHER" id="PTHR12658:SF0">
    <property type="entry name" value="TUBULIN-SPECIFIC CHAPERONE D"/>
    <property type="match status" value="1"/>
</dbReference>
<dbReference type="RefSeq" id="XP_013331908.1">
    <property type="nucleotide sequence ID" value="XM_013476454.1"/>
</dbReference>
<evidence type="ECO:0000256" key="3">
    <source>
        <dbReference type="ARBA" id="ARBA00022664"/>
    </source>
</evidence>
<dbReference type="GO" id="GO:0008380">
    <property type="term" value="P:RNA splicing"/>
    <property type="evidence" value="ECO:0007669"/>
    <property type="project" value="UniProtKB-KW"/>
</dbReference>
<evidence type="ECO:0000256" key="10">
    <source>
        <dbReference type="ARBA" id="ARBA00023274"/>
    </source>
</evidence>
<dbReference type="CDD" id="cd12247">
    <property type="entry name" value="RRM2_U1A_like"/>
    <property type="match status" value="1"/>
</dbReference>
<gene>
    <name evidence="14" type="ORF">T310_0670</name>
</gene>
<dbReference type="InterPro" id="IPR000504">
    <property type="entry name" value="RRM_dom"/>
</dbReference>
<dbReference type="GO" id="GO:0007023">
    <property type="term" value="P:post-chaperonin tubulin folding pathway"/>
    <property type="evidence" value="ECO:0007669"/>
    <property type="project" value="InterPro"/>
</dbReference>
<dbReference type="SUPFAM" id="SSF48371">
    <property type="entry name" value="ARM repeat"/>
    <property type="match status" value="1"/>
</dbReference>
<keyword evidence="15" id="KW-1185">Reference proteome</keyword>
<dbReference type="InterPro" id="IPR012677">
    <property type="entry name" value="Nucleotide-bd_a/b_plait_sf"/>
</dbReference>
<feature type="domain" description="RRM" evidence="13">
    <location>
        <begin position="1491"/>
        <end position="1570"/>
    </location>
</feature>
<dbReference type="STRING" id="1408163.A0A0F4Z5D5"/>
<dbReference type="GeneID" id="25312724"/>